<feature type="transmembrane region" description="Helical" evidence="5">
    <location>
        <begin position="71"/>
        <end position="91"/>
    </location>
</feature>
<dbReference type="GO" id="GO:0005783">
    <property type="term" value="C:endoplasmic reticulum"/>
    <property type="evidence" value="ECO:0007669"/>
    <property type="project" value="TreeGrafter"/>
</dbReference>
<keyword evidence="7" id="KW-1185">Reference proteome</keyword>
<name>A0A814AZN0_9BILA</name>
<comment type="subcellular location">
    <subcellularLocation>
        <location evidence="1">Membrane</location>
        <topology evidence="1">Multi-pass membrane protein</topology>
    </subcellularLocation>
</comment>
<proteinExistence type="inferred from homology"/>
<feature type="transmembrane region" description="Helical" evidence="5">
    <location>
        <begin position="103"/>
        <end position="123"/>
    </location>
</feature>
<dbReference type="CDD" id="cd10428">
    <property type="entry name" value="LFG_like"/>
    <property type="match status" value="1"/>
</dbReference>
<dbReference type="Proteomes" id="UP000663879">
    <property type="component" value="Unassembled WGS sequence"/>
</dbReference>
<comment type="similarity">
    <text evidence="5">Belongs to the BI1 family.</text>
</comment>
<dbReference type="EMBL" id="CAJNOC010002233">
    <property type="protein sequence ID" value="CAF0920741.1"/>
    <property type="molecule type" value="Genomic_DNA"/>
</dbReference>
<gene>
    <name evidence="6" type="ORF">OXX778_LOCUS12373</name>
</gene>
<keyword evidence="4 5" id="KW-0472">Membrane</keyword>
<dbReference type="PANTHER" id="PTHR23291">
    <property type="entry name" value="BAX INHIBITOR-RELATED"/>
    <property type="match status" value="1"/>
</dbReference>
<comment type="caution">
    <text evidence="6">The sequence shown here is derived from an EMBL/GenBank/DDBJ whole genome shotgun (WGS) entry which is preliminary data.</text>
</comment>
<evidence type="ECO:0000256" key="3">
    <source>
        <dbReference type="ARBA" id="ARBA00022989"/>
    </source>
</evidence>
<dbReference type="Pfam" id="PF01027">
    <property type="entry name" value="Bax1-I"/>
    <property type="match status" value="1"/>
</dbReference>
<dbReference type="GO" id="GO:0005794">
    <property type="term" value="C:Golgi apparatus"/>
    <property type="evidence" value="ECO:0007669"/>
    <property type="project" value="TreeGrafter"/>
</dbReference>
<dbReference type="PANTHER" id="PTHR23291:SF127">
    <property type="entry name" value="PROTEIN LIFEGUARD 1-LIKE"/>
    <property type="match status" value="1"/>
</dbReference>
<reference evidence="6" key="1">
    <citation type="submission" date="2021-02" db="EMBL/GenBank/DDBJ databases">
        <authorList>
            <person name="Nowell W R."/>
        </authorList>
    </citation>
    <scope>NUCLEOTIDE SEQUENCE</scope>
    <source>
        <strain evidence="6">Ploen Becks lab</strain>
    </source>
</reference>
<dbReference type="InterPro" id="IPR006214">
    <property type="entry name" value="Bax_inhibitor_1-related"/>
</dbReference>
<dbReference type="OrthoDB" id="7933078at2759"/>
<accession>A0A814AZN0</accession>
<dbReference type="AlphaFoldDB" id="A0A814AZN0"/>
<protein>
    <submittedName>
        <fullName evidence="6">Uncharacterized protein</fullName>
    </submittedName>
</protein>
<sequence length="282" mass="31834">MDQKNGIYNNSYLSDGRQGAPNTYGNAIRVEPNNLSDVEKGIGTSNGQNGQWGDFNLLSDKFQRIKFIRKVYLILTTQLIFTFGVVSIFVLVEPIKEFTKTQAGFICYLVSYLIFVTFLLITFCSCCNELRKVPYNYFLLGGITLTMTYMLGMISAYHKTEIVFIAIGITLLVSLGVTVFAMQTKYDFTKNCGFFLLFLSLAVIGFGIACLFSIRYIPIMQAVYGGLGALLMSLYLAYDTQLVMGNKKYQLNPEEYINAALQIYLDVCYIFLYILRMMGASK</sequence>
<dbReference type="GO" id="GO:2001234">
    <property type="term" value="P:negative regulation of apoptotic signaling pathway"/>
    <property type="evidence" value="ECO:0007669"/>
    <property type="project" value="TreeGrafter"/>
</dbReference>
<feature type="transmembrane region" description="Helical" evidence="5">
    <location>
        <begin position="223"/>
        <end position="244"/>
    </location>
</feature>
<feature type="transmembrane region" description="Helical" evidence="5">
    <location>
        <begin position="162"/>
        <end position="182"/>
    </location>
</feature>
<keyword evidence="3 5" id="KW-1133">Transmembrane helix</keyword>
<evidence type="ECO:0000256" key="1">
    <source>
        <dbReference type="ARBA" id="ARBA00004141"/>
    </source>
</evidence>
<evidence type="ECO:0000256" key="4">
    <source>
        <dbReference type="ARBA" id="ARBA00023136"/>
    </source>
</evidence>
<evidence type="ECO:0000313" key="7">
    <source>
        <dbReference type="Proteomes" id="UP000663879"/>
    </source>
</evidence>
<feature type="transmembrane region" description="Helical" evidence="5">
    <location>
        <begin position="256"/>
        <end position="275"/>
    </location>
</feature>
<keyword evidence="2 5" id="KW-0812">Transmembrane</keyword>
<evidence type="ECO:0000313" key="6">
    <source>
        <dbReference type="EMBL" id="CAF0920741.1"/>
    </source>
</evidence>
<feature type="transmembrane region" description="Helical" evidence="5">
    <location>
        <begin position="194"/>
        <end position="217"/>
    </location>
</feature>
<evidence type="ECO:0000256" key="5">
    <source>
        <dbReference type="RuleBase" id="RU004379"/>
    </source>
</evidence>
<evidence type="ECO:0000256" key="2">
    <source>
        <dbReference type="ARBA" id="ARBA00022692"/>
    </source>
</evidence>
<organism evidence="6 7">
    <name type="scientific">Brachionus calyciflorus</name>
    <dbReference type="NCBI Taxonomy" id="104777"/>
    <lineage>
        <taxon>Eukaryota</taxon>
        <taxon>Metazoa</taxon>
        <taxon>Spiralia</taxon>
        <taxon>Gnathifera</taxon>
        <taxon>Rotifera</taxon>
        <taxon>Eurotatoria</taxon>
        <taxon>Monogononta</taxon>
        <taxon>Pseudotrocha</taxon>
        <taxon>Ploima</taxon>
        <taxon>Brachionidae</taxon>
        <taxon>Brachionus</taxon>
    </lineage>
</organism>
<feature type="transmembrane region" description="Helical" evidence="5">
    <location>
        <begin position="135"/>
        <end position="156"/>
    </location>
</feature>
<dbReference type="GO" id="GO:0016020">
    <property type="term" value="C:membrane"/>
    <property type="evidence" value="ECO:0007669"/>
    <property type="project" value="UniProtKB-SubCell"/>
</dbReference>